<dbReference type="Proteomes" id="UP000324748">
    <property type="component" value="Unassembled WGS sequence"/>
</dbReference>
<feature type="signal peptide" evidence="2">
    <location>
        <begin position="1"/>
        <end position="20"/>
    </location>
</feature>
<sequence>MNLSNFFNSLLVVILIQGEALHVQSFDCKKEIYISGYDQAYCAIYGLDKPRYHPPPPQKKPGPTFPDPQPDPQPDPPGTPSHDGYSIVKTTVSNTGDNSCRSGEPTCCGSNVKVNTFARMDFYENNCQPQK</sequence>
<dbReference type="EMBL" id="VSWC01000066">
    <property type="protein sequence ID" value="KAA1097393.1"/>
    <property type="molecule type" value="Genomic_DNA"/>
</dbReference>
<organism evidence="3 5">
    <name type="scientific">Puccinia graminis f. sp. tritici</name>
    <dbReference type="NCBI Taxonomy" id="56615"/>
    <lineage>
        <taxon>Eukaryota</taxon>
        <taxon>Fungi</taxon>
        <taxon>Dikarya</taxon>
        <taxon>Basidiomycota</taxon>
        <taxon>Pucciniomycotina</taxon>
        <taxon>Pucciniomycetes</taxon>
        <taxon>Pucciniales</taxon>
        <taxon>Pucciniaceae</taxon>
        <taxon>Puccinia</taxon>
    </lineage>
</organism>
<evidence type="ECO:0000313" key="3">
    <source>
        <dbReference type="EMBL" id="KAA1097393.1"/>
    </source>
</evidence>
<feature type="compositionally biased region" description="Pro residues" evidence="1">
    <location>
        <begin position="53"/>
        <end position="79"/>
    </location>
</feature>
<feature type="region of interest" description="Disordered" evidence="1">
    <location>
        <begin position="52"/>
        <end position="88"/>
    </location>
</feature>
<protein>
    <recommendedName>
        <fullName evidence="7">Hydrophobin</fullName>
    </recommendedName>
</protein>
<evidence type="ECO:0000313" key="5">
    <source>
        <dbReference type="Proteomes" id="UP000324748"/>
    </source>
</evidence>
<keyword evidence="5" id="KW-1185">Reference proteome</keyword>
<feature type="chain" id="PRO_5033474098" description="Hydrophobin" evidence="2">
    <location>
        <begin position="21"/>
        <end position="131"/>
    </location>
</feature>
<dbReference type="OrthoDB" id="10325303at2759"/>
<comment type="caution">
    <text evidence="3">The sequence shown here is derived from an EMBL/GenBank/DDBJ whole genome shotgun (WGS) entry which is preliminary data.</text>
</comment>
<evidence type="ECO:0008006" key="7">
    <source>
        <dbReference type="Google" id="ProtNLM"/>
    </source>
</evidence>
<dbReference type="AlphaFoldDB" id="A0A5B0P8R0"/>
<proteinExistence type="predicted"/>
<evidence type="ECO:0000256" key="2">
    <source>
        <dbReference type="SAM" id="SignalP"/>
    </source>
</evidence>
<evidence type="ECO:0000313" key="6">
    <source>
        <dbReference type="Proteomes" id="UP000325313"/>
    </source>
</evidence>
<keyword evidence="2" id="KW-0732">Signal</keyword>
<dbReference type="EMBL" id="VDEP01000069">
    <property type="protein sequence ID" value="KAA1134256.1"/>
    <property type="molecule type" value="Genomic_DNA"/>
</dbReference>
<accession>A0A5B0P8R0</accession>
<evidence type="ECO:0000256" key="1">
    <source>
        <dbReference type="SAM" id="MobiDB-lite"/>
    </source>
</evidence>
<gene>
    <name evidence="3" type="ORF">PGT21_005122</name>
    <name evidence="4" type="ORF">PGTUg99_033966</name>
</gene>
<dbReference type="Proteomes" id="UP000325313">
    <property type="component" value="Unassembled WGS sequence"/>
</dbReference>
<evidence type="ECO:0000313" key="4">
    <source>
        <dbReference type="EMBL" id="KAA1134256.1"/>
    </source>
</evidence>
<name>A0A5B0P8R0_PUCGR</name>
<reference evidence="5 6" key="1">
    <citation type="submission" date="2019-05" db="EMBL/GenBank/DDBJ databases">
        <title>Emergence of the Ug99 lineage of the wheat stem rust pathogen through somatic hybridization.</title>
        <authorList>
            <person name="Li F."/>
            <person name="Upadhyaya N.M."/>
            <person name="Sperschneider J."/>
            <person name="Matny O."/>
            <person name="Nguyen-Phuc H."/>
            <person name="Mago R."/>
            <person name="Raley C."/>
            <person name="Miller M.E."/>
            <person name="Silverstein K.A.T."/>
            <person name="Henningsen E."/>
            <person name="Hirsch C.D."/>
            <person name="Visser B."/>
            <person name="Pretorius Z.A."/>
            <person name="Steffenson B.J."/>
            <person name="Schwessinger B."/>
            <person name="Dodds P.N."/>
            <person name="Figueroa M."/>
        </authorList>
    </citation>
    <scope>NUCLEOTIDE SEQUENCE [LARGE SCALE GENOMIC DNA]</scope>
    <source>
        <strain evidence="3">21-0</strain>
        <strain evidence="4 6">Ug99</strain>
    </source>
</reference>